<accession>A0A9D9HNQ2</accession>
<reference evidence="3" key="2">
    <citation type="journal article" date="2021" name="PeerJ">
        <title>Extensive microbial diversity within the chicken gut microbiome revealed by metagenomics and culture.</title>
        <authorList>
            <person name="Gilroy R."/>
            <person name="Ravi A."/>
            <person name="Getino M."/>
            <person name="Pursley I."/>
            <person name="Horton D.L."/>
            <person name="Alikhan N.F."/>
            <person name="Baker D."/>
            <person name="Gharbi K."/>
            <person name="Hall N."/>
            <person name="Watson M."/>
            <person name="Adriaenssens E.M."/>
            <person name="Foster-Nyarko E."/>
            <person name="Jarju S."/>
            <person name="Secka A."/>
            <person name="Antonio M."/>
            <person name="Oren A."/>
            <person name="Chaudhuri R.R."/>
            <person name="La Ragione R."/>
            <person name="Hildebrand F."/>
            <person name="Pallen M.J."/>
        </authorList>
    </citation>
    <scope>NUCLEOTIDE SEQUENCE</scope>
    <source>
        <strain evidence="3">10532</strain>
    </source>
</reference>
<evidence type="ECO:0000313" key="3">
    <source>
        <dbReference type="EMBL" id="MBO8457394.1"/>
    </source>
</evidence>
<dbReference type="EMBL" id="JADIMM010000058">
    <property type="protein sequence ID" value="MBO8457394.1"/>
    <property type="molecule type" value="Genomic_DNA"/>
</dbReference>
<evidence type="ECO:0000256" key="1">
    <source>
        <dbReference type="SAM" id="Coils"/>
    </source>
</evidence>
<dbReference type="PANTHER" id="PTHR35149">
    <property type="entry name" value="SLL5132 PROTEIN"/>
    <property type="match status" value="1"/>
</dbReference>
<keyword evidence="1" id="KW-0175">Coiled coil</keyword>
<reference evidence="3" key="1">
    <citation type="submission" date="2020-10" db="EMBL/GenBank/DDBJ databases">
        <authorList>
            <person name="Gilroy R."/>
        </authorList>
    </citation>
    <scope>NUCLEOTIDE SEQUENCE</scope>
    <source>
        <strain evidence="3">10532</strain>
    </source>
</reference>
<dbReference type="PANTHER" id="PTHR35149:SF1">
    <property type="entry name" value="DUF5655 DOMAIN-CONTAINING PROTEIN"/>
    <property type="match status" value="1"/>
</dbReference>
<feature type="coiled-coil region" evidence="1">
    <location>
        <begin position="64"/>
        <end position="91"/>
    </location>
</feature>
<organism evidence="3 4">
    <name type="scientific">Candidatus Gallitreponema excrementavium</name>
    <dbReference type="NCBI Taxonomy" id="2840840"/>
    <lineage>
        <taxon>Bacteria</taxon>
        <taxon>Pseudomonadati</taxon>
        <taxon>Spirochaetota</taxon>
        <taxon>Spirochaetia</taxon>
        <taxon>Spirochaetales</taxon>
        <taxon>Candidatus Gallitreponema</taxon>
    </lineage>
</organism>
<comment type="caution">
    <text evidence="3">The sequence shown here is derived from an EMBL/GenBank/DDBJ whole genome shotgun (WGS) entry which is preliminary data.</text>
</comment>
<evidence type="ECO:0000313" key="4">
    <source>
        <dbReference type="Proteomes" id="UP000823638"/>
    </source>
</evidence>
<dbReference type="Proteomes" id="UP000823638">
    <property type="component" value="Unassembled WGS sequence"/>
</dbReference>
<protein>
    <submittedName>
        <fullName evidence="3">DUF262 domain-containing protein</fullName>
    </submittedName>
</protein>
<dbReference type="AlphaFoldDB" id="A0A9D9HNQ2"/>
<name>A0A9D9HNQ2_9SPIR</name>
<dbReference type="Pfam" id="PF03235">
    <property type="entry name" value="GmrSD_N"/>
    <property type="match status" value="1"/>
</dbReference>
<dbReference type="InterPro" id="IPR004919">
    <property type="entry name" value="GmrSD_N"/>
</dbReference>
<gene>
    <name evidence="3" type="ORF">IAA81_04100</name>
</gene>
<sequence>MSNQQENTIKETAVGELLGMNFFIPGYQRGYRWTEQQVNDLLNDINEFKPETNSWYCLQPLVVKELKEDTFKRIKEEAASLEEVKNLLKGRWEVIDGQQRLTTIYLILACLGITKKYTIEYETRKGSKEFLENISKESKSEKAEAEAQSNIDFFYMHKAYKTVEKFFDEKKNQEHFQEGFKDKLLNNVKFIWYEIDEEENPVTVFTRLNMGKIPLTNAELIKALFLNRSNFGTGEEKNETLRLRQQEIASEWDAIEYTLQNDEFWLFLNQPGDKRPTRIDFIFDLICEQDALEVGKENTGTDEYRTFRYFYNYFKTENPDIGFCWKTVKKYFQIFQEWYNDLELYHYVGYLIEQGEKIQSLIDTWENRDNKTPITKNEFKSTVIEKIKDKLESCLDLDKQYEINKDTAKTKCRPLLLLHNIQTVINQNKQMENSKYGMATFYKFPFHLFKLEKWDVEHINSNTTNPETDEETQKEWLVNIYLSADGKLQDKISKFFDTEDEGEKNSLFNDIKEGFHSEKEWSVEEKNRIWNYTLLDSSTNRSYGNAIFSSKRRIIIGKDRGKWIRIPKLKDGKLEIPKAEDEDAPSAFVPPVTKHIFLKYYSSTVGDNNYWTKEDATAYKKNILDTLKEFGVTDSSSNKNNK</sequence>
<evidence type="ECO:0000259" key="2">
    <source>
        <dbReference type="Pfam" id="PF03235"/>
    </source>
</evidence>
<proteinExistence type="predicted"/>
<feature type="domain" description="GmrSD restriction endonucleases N-terminal" evidence="2">
    <location>
        <begin position="19"/>
        <end position="226"/>
    </location>
</feature>